<keyword evidence="5" id="KW-1185">Reference proteome</keyword>
<dbReference type="InterPro" id="IPR037185">
    <property type="entry name" value="EmrE-like"/>
</dbReference>
<feature type="transmembrane region" description="Helical" evidence="2">
    <location>
        <begin position="235"/>
        <end position="256"/>
    </location>
</feature>
<dbReference type="Pfam" id="PF00892">
    <property type="entry name" value="EamA"/>
    <property type="match status" value="2"/>
</dbReference>
<feature type="transmembrane region" description="Helical" evidence="2">
    <location>
        <begin position="210"/>
        <end position="229"/>
    </location>
</feature>
<organism evidence="4 5">
    <name type="scientific">Kutzneria viridogrisea</name>
    <dbReference type="NCBI Taxonomy" id="47990"/>
    <lineage>
        <taxon>Bacteria</taxon>
        <taxon>Bacillati</taxon>
        <taxon>Actinomycetota</taxon>
        <taxon>Actinomycetes</taxon>
        <taxon>Pseudonocardiales</taxon>
        <taxon>Pseudonocardiaceae</taxon>
        <taxon>Kutzneria</taxon>
    </lineage>
</organism>
<feature type="transmembrane region" description="Helical" evidence="2">
    <location>
        <begin position="178"/>
        <end position="198"/>
    </location>
</feature>
<name>A0ABR6BTB6_9PSEU</name>
<reference evidence="4 5" key="1">
    <citation type="submission" date="2020-08" db="EMBL/GenBank/DDBJ databases">
        <title>Genomic Encyclopedia of Archaeal and Bacterial Type Strains, Phase II (KMG-II): from individual species to whole genera.</title>
        <authorList>
            <person name="Goeker M."/>
        </authorList>
    </citation>
    <scope>NUCLEOTIDE SEQUENCE [LARGE SCALE GENOMIC DNA]</scope>
    <source>
        <strain evidence="4 5">DSM 43850</strain>
    </source>
</reference>
<dbReference type="InterPro" id="IPR000620">
    <property type="entry name" value="EamA_dom"/>
</dbReference>
<dbReference type="PANTHER" id="PTHR22911">
    <property type="entry name" value="ACYL-MALONYL CONDENSING ENZYME-RELATED"/>
    <property type="match status" value="1"/>
</dbReference>
<comment type="similarity">
    <text evidence="1">Belongs to the EamA transporter family.</text>
</comment>
<feature type="transmembrane region" description="Helical" evidence="2">
    <location>
        <begin position="36"/>
        <end position="56"/>
    </location>
</feature>
<proteinExistence type="inferred from homology"/>
<keyword evidence="2" id="KW-0472">Membrane</keyword>
<keyword evidence="2" id="KW-1133">Transmembrane helix</keyword>
<feature type="domain" description="EamA" evidence="3">
    <location>
        <begin position="154"/>
        <end position="281"/>
    </location>
</feature>
<evidence type="ECO:0000256" key="1">
    <source>
        <dbReference type="ARBA" id="ARBA00007362"/>
    </source>
</evidence>
<dbReference type="Proteomes" id="UP000517916">
    <property type="component" value="Unassembled WGS sequence"/>
</dbReference>
<dbReference type="SUPFAM" id="SSF103481">
    <property type="entry name" value="Multidrug resistance efflux transporter EmrE"/>
    <property type="match status" value="2"/>
</dbReference>
<evidence type="ECO:0000313" key="4">
    <source>
        <dbReference type="EMBL" id="MBA8930162.1"/>
    </source>
</evidence>
<dbReference type="EMBL" id="JACJID010000006">
    <property type="protein sequence ID" value="MBA8930162.1"/>
    <property type="molecule type" value="Genomic_DNA"/>
</dbReference>
<protein>
    <submittedName>
        <fullName evidence="4">Drug/metabolite transporter (DMT)-like permease</fullName>
    </submittedName>
</protein>
<dbReference type="RefSeq" id="WP_201771881.1">
    <property type="nucleotide sequence ID" value="NZ_BAAABQ010000019.1"/>
</dbReference>
<accession>A0ABR6BTB6</accession>
<evidence type="ECO:0000313" key="5">
    <source>
        <dbReference type="Proteomes" id="UP000517916"/>
    </source>
</evidence>
<evidence type="ECO:0000259" key="3">
    <source>
        <dbReference type="Pfam" id="PF00892"/>
    </source>
</evidence>
<comment type="caution">
    <text evidence="4">The sequence shown here is derived from an EMBL/GenBank/DDBJ whole genome shotgun (WGS) entry which is preliminary data.</text>
</comment>
<feature type="domain" description="EamA" evidence="3">
    <location>
        <begin position="2"/>
        <end position="132"/>
    </location>
</feature>
<feature type="transmembrane region" description="Helical" evidence="2">
    <location>
        <begin position="6"/>
        <end position="24"/>
    </location>
</feature>
<feature type="transmembrane region" description="Helical" evidence="2">
    <location>
        <begin position="113"/>
        <end position="131"/>
    </location>
</feature>
<sequence length="287" mass="29285">MSWLVLSLIAALGYGLSDFVGGLAARRVHVLRVVLLSYPVGLAGLLLIAPLAGGSLSTQSTLLALAGGVANGLAIIWFYGALASGPMNVVSPLTALLVAGLPLLYGLVTGEQLGPVAIGGAVLAVIAVVLVSREERSAVDEGAPVRFTAKVGWLTVGSGAAFAVYFVLLDKIDHSSGLWPLVVARSSATVLVLVSALVARQLRLPQRPELLLAGSAGLLDVLCNTSFLFALRSGMLSVVSVLTSLYPAATVLMARIVLGERTGRVQRVGLVLAAVSVTLIATGSSAA</sequence>
<feature type="transmembrane region" description="Helical" evidence="2">
    <location>
        <begin position="151"/>
        <end position="172"/>
    </location>
</feature>
<gene>
    <name evidence="4" type="ORF">BC739_007395</name>
</gene>
<dbReference type="PANTHER" id="PTHR22911:SF137">
    <property type="entry name" value="SOLUTE CARRIER FAMILY 35 MEMBER G2-RELATED"/>
    <property type="match status" value="1"/>
</dbReference>
<evidence type="ECO:0000256" key="2">
    <source>
        <dbReference type="SAM" id="Phobius"/>
    </source>
</evidence>
<keyword evidence="2" id="KW-0812">Transmembrane</keyword>
<feature type="transmembrane region" description="Helical" evidence="2">
    <location>
        <begin position="89"/>
        <end position="107"/>
    </location>
</feature>
<feature type="transmembrane region" description="Helical" evidence="2">
    <location>
        <begin position="62"/>
        <end position="82"/>
    </location>
</feature>